<accession>A0A8J3T7Y8</accession>
<dbReference type="RefSeq" id="WP_168112995.1">
    <property type="nucleotide sequence ID" value="NZ_BOON01000002.1"/>
</dbReference>
<dbReference type="AlphaFoldDB" id="A0A8J3T7Y8"/>
<comment type="similarity">
    <text evidence="1">Belongs to the PemK/MazF family.</text>
</comment>
<proteinExistence type="inferred from homology"/>
<dbReference type="SUPFAM" id="SSF50118">
    <property type="entry name" value="Cell growth inhibitor/plasmid maintenance toxic component"/>
    <property type="match status" value="1"/>
</dbReference>
<gene>
    <name evidence="4" type="ORF">Pme01_03430</name>
</gene>
<evidence type="ECO:0000256" key="2">
    <source>
        <dbReference type="ARBA" id="ARBA00022649"/>
    </source>
</evidence>
<dbReference type="GO" id="GO:0003677">
    <property type="term" value="F:DNA binding"/>
    <property type="evidence" value="ECO:0007669"/>
    <property type="project" value="InterPro"/>
</dbReference>
<evidence type="ECO:0000313" key="5">
    <source>
        <dbReference type="Proteomes" id="UP000599074"/>
    </source>
</evidence>
<keyword evidence="2" id="KW-1277">Toxin-antitoxin system</keyword>
<evidence type="ECO:0000256" key="3">
    <source>
        <dbReference type="SAM" id="MobiDB-lite"/>
    </source>
</evidence>
<evidence type="ECO:0000256" key="1">
    <source>
        <dbReference type="ARBA" id="ARBA00007521"/>
    </source>
</evidence>
<dbReference type="Proteomes" id="UP000599074">
    <property type="component" value="Unassembled WGS sequence"/>
</dbReference>
<organism evidence="4 5">
    <name type="scientific">Planosporangium mesophilum</name>
    <dbReference type="NCBI Taxonomy" id="689768"/>
    <lineage>
        <taxon>Bacteria</taxon>
        <taxon>Bacillati</taxon>
        <taxon>Actinomycetota</taxon>
        <taxon>Actinomycetes</taxon>
        <taxon>Micromonosporales</taxon>
        <taxon>Micromonosporaceae</taxon>
        <taxon>Planosporangium</taxon>
    </lineage>
</organism>
<evidence type="ECO:0008006" key="6">
    <source>
        <dbReference type="Google" id="ProtNLM"/>
    </source>
</evidence>
<feature type="region of interest" description="Disordered" evidence="3">
    <location>
        <begin position="28"/>
        <end position="52"/>
    </location>
</feature>
<keyword evidence="5" id="KW-1185">Reference proteome</keyword>
<evidence type="ECO:0000313" key="4">
    <source>
        <dbReference type="EMBL" id="GII20746.1"/>
    </source>
</evidence>
<dbReference type="InterPro" id="IPR003477">
    <property type="entry name" value="PemK-like"/>
</dbReference>
<dbReference type="Gene3D" id="2.30.30.110">
    <property type="match status" value="1"/>
</dbReference>
<dbReference type="InterPro" id="IPR011067">
    <property type="entry name" value="Plasmid_toxin/cell-grow_inhib"/>
</dbReference>
<dbReference type="EMBL" id="BOON01000002">
    <property type="protein sequence ID" value="GII20746.1"/>
    <property type="molecule type" value="Genomic_DNA"/>
</dbReference>
<comment type="caution">
    <text evidence="4">The sequence shown here is derived from an EMBL/GenBank/DDBJ whole genome shotgun (WGS) entry which is preliminary data.</text>
</comment>
<name>A0A8J3T7Y8_9ACTN</name>
<dbReference type="Pfam" id="PF02452">
    <property type="entry name" value="PemK_toxin"/>
    <property type="match status" value="1"/>
</dbReference>
<protein>
    <recommendedName>
        <fullName evidence="6">Type II toxin-antitoxin system PemK/MazF family toxin</fullName>
    </recommendedName>
</protein>
<reference evidence="4" key="1">
    <citation type="submission" date="2021-01" db="EMBL/GenBank/DDBJ databases">
        <title>Whole genome shotgun sequence of Planosporangium mesophilum NBRC 109066.</title>
        <authorList>
            <person name="Komaki H."/>
            <person name="Tamura T."/>
        </authorList>
    </citation>
    <scope>NUCLEOTIDE SEQUENCE</scope>
    <source>
        <strain evidence="4">NBRC 109066</strain>
    </source>
</reference>
<sequence length="161" mass="18780">MRTALVWLAVLIVLAALAWWVARRRRGPVRPPRRRPEPTRPRLRTAPPDASWRTRPQPGEIWWADVPYEDGSGHKVRPCLVLRTHRRQVDVLKITSQDRSARSDHLEIPTTAWDRKATHNSFLDLTDPFRLRDAAFSRKAGTIDDKTWRAVRRMHDTGWVA</sequence>